<feature type="compositionally biased region" description="Low complexity" evidence="1">
    <location>
        <begin position="101"/>
        <end position="116"/>
    </location>
</feature>
<reference evidence="3" key="1">
    <citation type="journal article" date="2020" name="Stud. Mycol.">
        <title>101 Dothideomycetes genomes: a test case for predicting lifestyles and emergence of pathogens.</title>
        <authorList>
            <person name="Haridas S."/>
            <person name="Albert R."/>
            <person name="Binder M."/>
            <person name="Bloem J."/>
            <person name="Labutti K."/>
            <person name="Salamov A."/>
            <person name="Andreopoulos B."/>
            <person name="Baker S."/>
            <person name="Barry K."/>
            <person name="Bills G."/>
            <person name="Bluhm B."/>
            <person name="Cannon C."/>
            <person name="Castanera R."/>
            <person name="Culley D."/>
            <person name="Daum C."/>
            <person name="Ezra D."/>
            <person name="Gonzalez J."/>
            <person name="Henrissat B."/>
            <person name="Kuo A."/>
            <person name="Liang C."/>
            <person name="Lipzen A."/>
            <person name="Lutzoni F."/>
            <person name="Magnuson J."/>
            <person name="Mondo S."/>
            <person name="Nolan M."/>
            <person name="Ohm R."/>
            <person name="Pangilinan J."/>
            <person name="Park H.-J."/>
            <person name="Ramirez L."/>
            <person name="Alfaro M."/>
            <person name="Sun H."/>
            <person name="Tritt A."/>
            <person name="Yoshinaga Y."/>
            <person name="Zwiers L.-H."/>
            <person name="Turgeon B."/>
            <person name="Goodwin S."/>
            <person name="Spatafora J."/>
            <person name="Crous P."/>
            <person name="Grigoriev I."/>
        </authorList>
    </citation>
    <scope>NUCLEOTIDE SEQUENCE</scope>
    <source>
        <strain evidence="3">CBS 161.51</strain>
    </source>
</reference>
<gene>
    <name evidence="3" type="ORF">EJ02DRAFT_350815</name>
</gene>
<feature type="transmembrane region" description="Helical" evidence="2">
    <location>
        <begin position="50"/>
        <end position="73"/>
    </location>
</feature>
<keyword evidence="4" id="KW-1185">Reference proteome</keyword>
<sequence>MDNQKFPYYAPEPPILAQNAYDTHKIVYETTVDAQEQRQTICGLRKKTSWILIIVAIVVVAAAVGGGVGGALASRSLRSSDNASSTAPQPSDARASAKDASTSTTPSRTSSTPTKSVATTPIVGPTSTIQRDCPSSNDTLYSATFGSSVMQFRKACSISFLNANGVGKSFGKITTSLDDCINLCAVFNVKNATEISQGTSTICNSVCWRNTFDKVNDSTGGQCFGFMTVNTTDPANGGGSLFRYKMPAETVCDSAALINQVY</sequence>
<dbReference type="AlphaFoldDB" id="A0A6A5SHG9"/>
<accession>A0A6A5SHG9</accession>
<evidence type="ECO:0008006" key="5">
    <source>
        <dbReference type="Google" id="ProtNLM"/>
    </source>
</evidence>
<evidence type="ECO:0000256" key="2">
    <source>
        <dbReference type="SAM" id="Phobius"/>
    </source>
</evidence>
<feature type="compositionally biased region" description="Low complexity" evidence="1">
    <location>
        <begin position="75"/>
        <end position="87"/>
    </location>
</feature>
<keyword evidence="2" id="KW-0472">Membrane</keyword>
<evidence type="ECO:0000313" key="3">
    <source>
        <dbReference type="EMBL" id="KAF1940085.1"/>
    </source>
</evidence>
<evidence type="ECO:0000256" key="1">
    <source>
        <dbReference type="SAM" id="MobiDB-lite"/>
    </source>
</evidence>
<keyword evidence="2" id="KW-0812">Transmembrane</keyword>
<protein>
    <recommendedName>
        <fullName evidence="5">Apple domain-containing protein</fullName>
    </recommendedName>
</protein>
<dbReference type="EMBL" id="ML976069">
    <property type="protein sequence ID" value="KAF1940085.1"/>
    <property type="molecule type" value="Genomic_DNA"/>
</dbReference>
<keyword evidence="2" id="KW-1133">Transmembrane helix</keyword>
<name>A0A6A5SHG9_9PLEO</name>
<proteinExistence type="predicted"/>
<feature type="region of interest" description="Disordered" evidence="1">
    <location>
        <begin position="75"/>
        <end position="131"/>
    </location>
</feature>
<organism evidence="3 4">
    <name type="scientific">Clathrospora elynae</name>
    <dbReference type="NCBI Taxonomy" id="706981"/>
    <lineage>
        <taxon>Eukaryota</taxon>
        <taxon>Fungi</taxon>
        <taxon>Dikarya</taxon>
        <taxon>Ascomycota</taxon>
        <taxon>Pezizomycotina</taxon>
        <taxon>Dothideomycetes</taxon>
        <taxon>Pleosporomycetidae</taxon>
        <taxon>Pleosporales</taxon>
        <taxon>Diademaceae</taxon>
        <taxon>Clathrospora</taxon>
    </lineage>
</organism>
<dbReference type="Proteomes" id="UP000800038">
    <property type="component" value="Unassembled WGS sequence"/>
</dbReference>
<dbReference type="OrthoDB" id="5424430at2759"/>
<evidence type="ECO:0000313" key="4">
    <source>
        <dbReference type="Proteomes" id="UP000800038"/>
    </source>
</evidence>